<dbReference type="GO" id="GO:0005634">
    <property type="term" value="C:nucleus"/>
    <property type="evidence" value="ECO:0007669"/>
    <property type="project" value="TreeGrafter"/>
</dbReference>
<dbReference type="CDD" id="cd02661">
    <property type="entry name" value="Peptidase_C19E"/>
    <property type="match status" value="1"/>
</dbReference>
<dbReference type="GO" id="GO:0004843">
    <property type="term" value="F:cysteine-type deubiquitinase activity"/>
    <property type="evidence" value="ECO:0007669"/>
    <property type="project" value="UniProtKB-UniRule"/>
</dbReference>
<feature type="compositionally biased region" description="Polar residues" evidence="3">
    <location>
        <begin position="773"/>
        <end position="783"/>
    </location>
</feature>
<evidence type="ECO:0000259" key="4">
    <source>
        <dbReference type="PROSITE" id="PS50235"/>
    </source>
</evidence>
<dbReference type="PROSITE" id="PS00972">
    <property type="entry name" value="USP_1"/>
    <property type="match status" value="1"/>
</dbReference>
<feature type="region of interest" description="Disordered" evidence="3">
    <location>
        <begin position="587"/>
        <end position="690"/>
    </location>
</feature>
<dbReference type="GO" id="GO:0005829">
    <property type="term" value="C:cytosol"/>
    <property type="evidence" value="ECO:0007669"/>
    <property type="project" value="TreeGrafter"/>
</dbReference>
<dbReference type="SUPFAM" id="SSF54001">
    <property type="entry name" value="Cysteine proteinases"/>
    <property type="match status" value="1"/>
</dbReference>
<dbReference type="OrthoDB" id="420187at2759"/>
<feature type="domain" description="USP" evidence="4">
    <location>
        <begin position="92"/>
        <end position="396"/>
    </location>
</feature>
<organism evidence="5 6">
    <name type="scientific">Raphanus sativus</name>
    <name type="common">Radish</name>
    <name type="synonym">Raphanus raphanistrum var. sativus</name>
    <dbReference type="NCBI Taxonomy" id="3726"/>
    <lineage>
        <taxon>Eukaryota</taxon>
        <taxon>Viridiplantae</taxon>
        <taxon>Streptophyta</taxon>
        <taxon>Embryophyta</taxon>
        <taxon>Tracheophyta</taxon>
        <taxon>Spermatophyta</taxon>
        <taxon>Magnoliopsida</taxon>
        <taxon>eudicotyledons</taxon>
        <taxon>Gunneridae</taxon>
        <taxon>Pentapetalae</taxon>
        <taxon>rosids</taxon>
        <taxon>malvids</taxon>
        <taxon>Brassicales</taxon>
        <taxon>Brassicaceae</taxon>
        <taxon>Brassiceae</taxon>
        <taxon>Raphanus</taxon>
    </lineage>
</organism>
<feature type="region of interest" description="Disordered" evidence="3">
    <location>
        <begin position="458"/>
        <end position="489"/>
    </location>
</feature>
<keyword evidence="2 6" id="KW-0378">Hydrolase</keyword>
<gene>
    <name evidence="6" type="primary">LOC108847889</name>
</gene>
<evidence type="ECO:0000313" key="6">
    <source>
        <dbReference type="RefSeq" id="XP_018476759.2"/>
    </source>
</evidence>
<keyword evidence="2" id="KW-0833">Ubl conjugation pathway</keyword>
<dbReference type="InterPro" id="IPR018200">
    <property type="entry name" value="USP_CS"/>
</dbReference>
<dbReference type="RefSeq" id="XP_018476759.2">
    <property type="nucleotide sequence ID" value="XM_018621257.2"/>
</dbReference>
<proteinExistence type="inferred from homology"/>
<keyword evidence="2" id="KW-0788">Thiol protease</keyword>
<dbReference type="Proteomes" id="UP000504610">
    <property type="component" value="Unplaced"/>
</dbReference>
<feature type="compositionally biased region" description="Basic and acidic residues" evidence="3">
    <location>
        <begin position="677"/>
        <end position="690"/>
    </location>
</feature>
<dbReference type="GO" id="GO:0006508">
    <property type="term" value="P:proteolysis"/>
    <property type="evidence" value="ECO:0007669"/>
    <property type="project" value="UniProtKB-KW"/>
</dbReference>
<comment type="similarity">
    <text evidence="1 2">Belongs to the peptidase C19 family.</text>
</comment>
<dbReference type="Gene3D" id="3.90.70.10">
    <property type="entry name" value="Cysteine proteinases"/>
    <property type="match status" value="1"/>
</dbReference>
<dbReference type="Pfam" id="PF00443">
    <property type="entry name" value="UCH"/>
    <property type="match status" value="1"/>
</dbReference>
<reference evidence="6" key="1">
    <citation type="submission" date="2025-08" db="UniProtKB">
        <authorList>
            <consortium name="RefSeq"/>
        </authorList>
    </citation>
    <scope>IDENTIFICATION</scope>
    <source>
        <tissue evidence="6">Leaf</tissue>
    </source>
</reference>
<comment type="function">
    <text evidence="2">Recognizes and hydrolyzes the peptide bond at the C-terminal Gly of ubiquitin. Involved in the processing of poly-ubiquitin precursors as well as that of ubiquitinated proteins.</text>
</comment>
<dbReference type="AlphaFoldDB" id="A0A6J0MX95"/>
<keyword evidence="5" id="KW-1185">Reference proteome</keyword>
<dbReference type="PROSITE" id="PS00973">
    <property type="entry name" value="USP_2"/>
    <property type="match status" value="1"/>
</dbReference>
<accession>A0A6J0MX95</accession>
<feature type="compositionally biased region" description="Polar residues" evidence="3">
    <location>
        <begin position="599"/>
        <end position="613"/>
    </location>
</feature>
<dbReference type="InterPro" id="IPR038765">
    <property type="entry name" value="Papain-like_cys_pep_sf"/>
</dbReference>
<dbReference type="InterPro" id="IPR028889">
    <property type="entry name" value="USP"/>
</dbReference>
<feature type="compositionally biased region" description="Polar residues" evidence="3">
    <location>
        <begin position="624"/>
        <end position="659"/>
    </location>
</feature>
<dbReference type="PANTHER" id="PTHR24006:SF663">
    <property type="entry name" value="UBIQUITIN CARBOXYL-TERMINAL HYDROLASE 23"/>
    <property type="match status" value="1"/>
</dbReference>
<dbReference type="PROSITE" id="PS50235">
    <property type="entry name" value="USP_3"/>
    <property type="match status" value="1"/>
</dbReference>
<protein>
    <recommendedName>
        <fullName evidence="2">Ubiquitin carboxyl-terminal hydrolase</fullName>
        <ecNumber evidence="2">3.4.19.12</ecNumber>
    </recommendedName>
</protein>
<evidence type="ECO:0000256" key="1">
    <source>
        <dbReference type="ARBA" id="ARBA00009085"/>
    </source>
</evidence>
<comment type="catalytic activity">
    <reaction evidence="2">
        <text>Thiol-dependent hydrolysis of ester, thioester, amide, peptide and isopeptide bonds formed by the C-terminal Gly of ubiquitin (a 76-residue protein attached to proteins as an intracellular targeting signal).</text>
        <dbReference type="EC" id="3.4.19.12"/>
    </reaction>
</comment>
<dbReference type="KEGG" id="rsz:108847889"/>
<feature type="region of interest" description="Disordered" evidence="3">
    <location>
        <begin position="755"/>
        <end position="783"/>
    </location>
</feature>
<evidence type="ECO:0000256" key="3">
    <source>
        <dbReference type="SAM" id="MobiDB-lite"/>
    </source>
</evidence>
<dbReference type="PANTHER" id="PTHR24006">
    <property type="entry name" value="UBIQUITIN CARBOXYL-TERMINAL HYDROLASE"/>
    <property type="match status" value="1"/>
</dbReference>
<name>A0A6J0MX95_RAPSA</name>
<dbReference type="GeneID" id="108847889"/>
<evidence type="ECO:0000313" key="5">
    <source>
        <dbReference type="Proteomes" id="UP000504610"/>
    </source>
</evidence>
<feature type="compositionally biased region" description="Basic and acidic residues" evidence="3">
    <location>
        <begin position="587"/>
        <end position="598"/>
    </location>
</feature>
<keyword evidence="2" id="KW-0645">Protease</keyword>
<dbReference type="InterPro" id="IPR050164">
    <property type="entry name" value="Peptidase_C19"/>
</dbReference>
<dbReference type="EC" id="3.4.19.12" evidence="2"/>
<dbReference type="GO" id="GO:0016579">
    <property type="term" value="P:protein deubiquitination"/>
    <property type="evidence" value="ECO:0007669"/>
    <property type="project" value="InterPro"/>
</dbReference>
<sequence length="783" mass="85866">MEEAASNNRSSAVSSSSASAVFRRIEFHPARKPWNGFSNKGGSDFKLETLNPSFSSANKLALSSSSSVKKRDGSDSLDRALTFSITIRKIGAGLENLGNTCFLNSVLQCLTYTEPLAAYLLNVGHEKRCHVAGFCALCAMQKHVRSALQATGDTLAPKYLVSNLRCVSRNFRNGRQEDAHEYMINLLECMHKCSLPSGVPSESSDAYRSSLVHKIFGGTLRSRVQCAQCSHCSDKFDPFLDLSLDISKADSLQRALTRFTSVELLDDGAKVYQCERCKQKVKATKQLTVSKAPYVLALHLKRFEAHSSDKIDRKVEFPSAVDLKPFFSGPNDGDLKYTLNSVLVHYGRSIHSGHYSSFVRTSTSGMWYSLDDNKVSQVSEKIVFNQKAYMLFYVRDRQNTAPKNTPAMVKKESLSTNRVPMVISSNRNDRVSGSAVMKASSLNGLGANGTTPLRSCNQGAAAAGISQRESNSKENLQKELPPSQANGEGSLVKENIKAASATLPGKVSPLLDGSGNAQILVNLPTSVAKAEETLTTPRKTRKGKTKTTLQVGSRLFKLALGVRKKKKQKKGRSSTFAGKVISEEVLSEKRAEDQERSTSEITSEVASGSSCSPGKSVHNERKMNSNGNMLLGSATTGDLNERANNQNGAVLASDQQPPLRSSGLPKASQVAKRKREPSKDEQIVLQKDEPTILTRGLPETVVAKWDEEVSASKKMGMSEGTKIGYVADEWDEEYDRGKKKKIRIKEEMYVGPNPFQAFASKKQTDTKKKWTQRMNTAKTGFRK</sequence>
<evidence type="ECO:0000256" key="2">
    <source>
        <dbReference type="RuleBase" id="RU366025"/>
    </source>
</evidence>
<dbReference type="InterPro" id="IPR001394">
    <property type="entry name" value="Peptidase_C19_UCH"/>
</dbReference>
<dbReference type="FunFam" id="3.90.70.10:FF:000078">
    <property type="entry name" value="Ubiquitin carboxyl-terminal hydrolase 23"/>
    <property type="match status" value="1"/>
</dbReference>